<protein>
    <submittedName>
        <fullName evidence="2">Uroporphyrinogen-III decarboxylase</fullName>
    </submittedName>
</protein>
<evidence type="ECO:0000259" key="1">
    <source>
        <dbReference type="Pfam" id="PF01208"/>
    </source>
</evidence>
<dbReference type="InterPro" id="IPR038071">
    <property type="entry name" value="UROD/MetE-like_sf"/>
</dbReference>
<name>C0QBF0_DESAH</name>
<dbReference type="RefSeq" id="WP_015905695.1">
    <property type="nucleotide sequence ID" value="NC_012108.1"/>
</dbReference>
<dbReference type="GO" id="GO:0006779">
    <property type="term" value="P:porphyrin-containing compound biosynthetic process"/>
    <property type="evidence" value="ECO:0007669"/>
    <property type="project" value="InterPro"/>
</dbReference>
<dbReference type="InterPro" id="IPR052024">
    <property type="entry name" value="Methanogen_methyltrans"/>
</dbReference>
<keyword evidence="3" id="KW-1185">Reference proteome</keyword>
<dbReference type="Proteomes" id="UP000000442">
    <property type="component" value="Chromosome"/>
</dbReference>
<dbReference type="AlphaFoldDB" id="C0QBF0"/>
<gene>
    <name evidence="2" type="ordered locus">HRM2_38940</name>
</gene>
<dbReference type="PANTHER" id="PTHR47099">
    <property type="entry name" value="METHYLCOBAMIDE:COM METHYLTRANSFERASE MTBA"/>
    <property type="match status" value="1"/>
</dbReference>
<dbReference type="Pfam" id="PF01208">
    <property type="entry name" value="URO-D"/>
    <property type="match status" value="1"/>
</dbReference>
<dbReference type="GO" id="GO:0004853">
    <property type="term" value="F:uroporphyrinogen decarboxylase activity"/>
    <property type="evidence" value="ECO:0007669"/>
    <property type="project" value="InterPro"/>
</dbReference>
<dbReference type="KEGG" id="dat:HRM2_38940"/>
<feature type="domain" description="Uroporphyrinogen decarboxylase (URO-D)" evidence="1">
    <location>
        <begin position="96"/>
        <end position="292"/>
    </location>
</feature>
<dbReference type="EMBL" id="CP001087">
    <property type="protein sequence ID" value="ACN16952.1"/>
    <property type="molecule type" value="Genomic_DNA"/>
</dbReference>
<dbReference type="HOGENOM" id="CLU_054162_2_0_7"/>
<dbReference type="OrthoDB" id="5502042at2"/>
<dbReference type="InterPro" id="IPR000257">
    <property type="entry name" value="Uroporphyrinogen_deCOase"/>
</dbReference>
<dbReference type="PANTHER" id="PTHR47099:SF1">
    <property type="entry name" value="METHYLCOBAMIDE:COM METHYLTRANSFERASE MTBA"/>
    <property type="match status" value="1"/>
</dbReference>
<sequence length="314" mass="34808">MEKNFEEDAPGKINATLNNIPLFPVPKGEVWLGTDLLKQAGFTDSLENHFSMADRLGQEMVCLPVTDNTISKPSLGYRYFECADLKKAVQIGGRFIAAVVDGPFQELVNSMGLMNVLMGWARDRSQIIKAYEKEQTRILDLISQCLDMGVQGIILTDDLAADQGPMISPKDIEMLCTRFYRESVNNIHNAGLPVFLHSCGKIKQLTKLIRSWQIDGLAAVQHSINNLPELRDLMGPNHVIMAGIDAPLLATELSEEMVLEFTDMLKAMTPGGCFILSSSCGLYSGDFLDRIKKIYTLADHVTPLHSDQPGVRHI</sequence>
<accession>C0QBF0</accession>
<proteinExistence type="predicted"/>
<evidence type="ECO:0000313" key="2">
    <source>
        <dbReference type="EMBL" id="ACN16952.1"/>
    </source>
</evidence>
<reference evidence="2 3" key="1">
    <citation type="journal article" date="2009" name="Environ. Microbiol.">
        <title>Genome sequence of Desulfobacterium autotrophicum HRM2, a marine sulfate reducer oxidizing organic carbon completely to carbon dioxide.</title>
        <authorList>
            <person name="Strittmatter A.W."/>
            <person name="Liesegang H."/>
            <person name="Rabus R."/>
            <person name="Decker I."/>
            <person name="Amann J."/>
            <person name="Andres S."/>
            <person name="Henne A."/>
            <person name="Fricke W.F."/>
            <person name="Martinez-Arias R."/>
            <person name="Bartels D."/>
            <person name="Goesmann A."/>
            <person name="Krause L."/>
            <person name="Puehler A."/>
            <person name="Klenk H.P."/>
            <person name="Richter M."/>
            <person name="Schuler M."/>
            <person name="Gloeckner F.O."/>
            <person name="Meyerdierks A."/>
            <person name="Gottschalk G."/>
            <person name="Amann R."/>
        </authorList>
    </citation>
    <scope>NUCLEOTIDE SEQUENCE [LARGE SCALE GENOMIC DNA]</scope>
    <source>
        <strain evidence="3">ATCC 43914 / DSM 3382 / HRM2</strain>
    </source>
</reference>
<organism evidence="2 3">
    <name type="scientific">Desulforapulum autotrophicum (strain ATCC 43914 / DSM 3382 / VKM B-1955 / HRM2)</name>
    <name type="common">Desulfobacterium autotrophicum</name>
    <dbReference type="NCBI Taxonomy" id="177437"/>
    <lineage>
        <taxon>Bacteria</taxon>
        <taxon>Pseudomonadati</taxon>
        <taxon>Thermodesulfobacteriota</taxon>
        <taxon>Desulfobacteria</taxon>
        <taxon>Desulfobacterales</taxon>
        <taxon>Desulfobacteraceae</taxon>
        <taxon>Desulforapulum</taxon>
    </lineage>
</organism>
<dbReference type="eggNOG" id="COG0407">
    <property type="taxonomic scope" value="Bacteria"/>
</dbReference>
<evidence type="ECO:0000313" key="3">
    <source>
        <dbReference type="Proteomes" id="UP000000442"/>
    </source>
</evidence>
<dbReference type="SUPFAM" id="SSF51726">
    <property type="entry name" value="UROD/MetE-like"/>
    <property type="match status" value="1"/>
</dbReference>
<dbReference type="Gene3D" id="3.20.20.210">
    <property type="match status" value="1"/>
</dbReference>
<dbReference type="STRING" id="177437.HRM2_38940"/>